<organism evidence="1 2">
    <name type="scientific">Sphagnum troendelagicum</name>
    <dbReference type="NCBI Taxonomy" id="128251"/>
    <lineage>
        <taxon>Eukaryota</taxon>
        <taxon>Viridiplantae</taxon>
        <taxon>Streptophyta</taxon>
        <taxon>Embryophyta</taxon>
        <taxon>Bryophyta</taxon>
        <taxon>Sphagnophytina</taxon>
        <taxon>Sphagnopsida</taxon>
        <taxon>Sphagnales</taxon>
        <taxon>Sphagnaceae</taxon>
        <taxon>Sphagnum</taxon>
    </lineage>
</organism>
<sequence length="272" mass="29965">MGSFQSDFDDSNLGVDWSADQTLMRSNPGFQLSLSSSNSSLTTTNYNQYLNCSITSNTVDATGGWNTSCNFTGWGLANPFNALQFSLTWSALNGSSIINTNVFITPGSVSLQACTWAWDKGIDSFPVQSRWTLRILLNDAYNNSVSSANGADDSGNLGFQWVITFRNQADQSLVPAAIMPQPQVVDNLSNGYYSLVLISFVEGKYTITVANDKNQTVANMPASFQVTKVPIPLDTDMRTHLNRAIHVLPSWTWQAPIWWYTIVQLSSVFLPL</sequence>
<accession>A0ABP0U213</accession>
<dbReference type="EMBL" id="OZ019910">
    <property type="protein sequence ID" value="CAK9210765.1"/>
    <property type="molecule type" value="Genomic_DNA"/>
</dbReference>
<name>A0ABP0U213_9BRYO</name>
<evidence type="ECO:0000313" key="1">
    <source>
        <dbReference type="EMBL" id="CAK9210765.1"/>
    </source>
</evidence>
<proteinExistence type="predicted"/>
<dbReference type="Proteomes" id="UP001497512">
    <property type="component" value="Chromosome 18"/>
</dbReference>
<reference evidence="1" key="1">
    <citation type="submission" date="2024-02" db="EMBL/GenBank/DDBJ databases">
        <authorList>
            <consortium name="ELIXIR-Norway"/>
            <consortium name="Elixir Norway"/>
        </authorList>
    </citation>
    <scope>NUCLEOTIDE SEQUENCE</scope>
</reference>
<evidence type="ECO:0000313" key="2">
    <source>
        <dbReference type="Proteomes" id="UP001497512"/>
    </source>
</evidence>
<protein>
    <submittedName>
        <fullName evidence="1">Uncharacterized protein</fullName>
    </submittedName>
</protein>
<keyword evidence="2" id="KW-1185">Reference proteome</keyword>
<gene>
    <name evidence="1" type="ORF">CSSPTR1EN2_LOCUS10323</name>
</gene>